<organism evidence="1 2">
    <name type="scientific">Tumebacillus permanentifrigoris</name>
    <dbReference type="NCBI Taxonomy" id="378543"/>
    <lineage>
        <taxon>Bacteria</taxon>
        <taxon>Bacillati</taxon>
        <taxon>Bacillota</taxon>
        <taxon>Bacilli</taxon>
        <taxon>Bacillales</taxon>
        <taxon>Alicyclobacillaceae</taxon>
        <taxon>Tumebacillus</taxon>
    </lineage>
</organism>
<evidence type="ECO:0000313" key="1">
    <source>
        <dbReference type="EMBL" id="PWK05007.1"/>
    </source>
</evidence>
<evidence type="ECO:0000313" key="2">
    <source>
        <dbReference type="Proteomes" id="UP000245634"/>
    </source>
</evidence>
<dbReference type="OrthoDB" id="2082320at2"/>
<name>A0A316D2B5_9BACL</name>
<protein>
    <submittedName>
        <fullName evidence="1">Uncharacterized protein</fullName>
    </submittedName>
</protein>
<sequence length="185" mass="21415">MNTIAKAFALILAILLLYIYPMSEGFERQDDISYMVALKSVTSFTDAVRNKGYITPQMYNDFFDELQKTGNTFEVQMMHQHKRYDPDYTDTTPSSPTPTFKGTYTVNYEEFYSQQIMERLFPDNNRGLEDPTRRYLLQAGDFFKVTVVNTNKTSASLMRDFLNNGTSQTEKIVIPYGGMVLNEDY</sequence>
<dbReference type="EMBL" id="QGGL01000029">
    <property type="protein sequence ID" value="PWK05007.1"/>
    <property type="molecule type" value="Genomic_DNA"/>
</dbReference>
<dbReference type="AlphaFoldDB" id="A0A316D2B5"/>
<proteinExistence type="predicted"/>
<accession>A0A316D2B5</accession>
<dbReference type="RefSeq" id="WP_109691350.1">
    <property type="nucleotide sequence ID" value="NZ_QGGL01000029.1"/>
</dbReference>
<keyword evidence="2" id="KW-1185">Reference proteome</keyword>
<dbReference type="Proteomes" id="UP000245634">
    <property type="component" value="Unassembled WGS sequence"/>
</dbReference>
<reference evidence="1 2" key="1">
    <citation type="submission" date="2018-05" db="EMBL/GenBank/DDBJ databases">
        <title>Genomic Encyclopedia of Type Strains, Phase IV (KMG-IV): sequencing the most valuable type-strain genomes for metagenomic binning, comparative biology and taxonomic classification.</title>
        <authorList>
            <person name="Goeker M."/>
        </authorList>
    </citation>
    <scope>NUCLEOTIDE SEQUENCE [LARGE SCALE GENOMIC DNA]</scope>
    <source>
        <strain evidence="1 2">DSM 18773</strain>
    </source>
</reference>
<gene>
    <name evidence="1" type="ORF">C7459_1295</name>
</gene>
<comment type="caution">
    <text evidence="1">The sequence shown here is derived from an EMBL/GenBank/DDBJ whole genome shotgun (WGS) entry which is preliminary data.</text>
</comment>